<evidence type="ECO:0000256" key="1">
    <source>
        <dbReference type="ARBA" id="ARBA00004319"/>
    </source>
</evidence>
<dbReference type="Proteomes" id="UP000000589">
    <property type="component" value="Chromosome 6"/>
</dbReference>
<comment type="subcellular location">
    <subcellularLocation>
        <location evidence="1">Endoplasmic reticulum lumen</location>
    </subcellularLocation>
</comment>
<feature type="domain" description="Sulfatase-modifying factor enzyme-like" evidence="3">
    <location>
        <begin position="1"/>
        <end position="64"/>
    </location>
</feature>
<dbReference type="Ensembl" id="ENSMUST00000169446.2">
    <property type="protein sequence ID" value="ENSMUSP00000130061.2"/>
    <property type="gene ID" value="ENSMUSG00000030101.16"/>
</dbReference>
<reference evidence="4" key="4">
    <citation type="submission" date="2025-09" db="UniProtKB">
        <authorList>
            <consortium name="Ensembl"/>
        </authorList>
    </citation>
    <scope>IDENTIFICATION</scope>
    <source>
        <strain evidence="4">C57BL/6J</strain>
    </source>
</reference>
<dbReference type="PANTHER" id="PTHR23150:SF19">
    <property type="entry name" value="FORMYLGLYCINE-GENERATING ENZYME"/>
    <property type="match status" value="1"/>
</dbReference>
<feature type="non-terminal residue" evidence="4">
    <location>
        <position position="1"/>
    </location>
</feature>
<dbReference type="HOGENOM" id="CLU_1735676_0_0_1"/>
<dbReference type="ExpressionAtlas" id="F6QZU1">
    <property type="expression patterns" value="baseline and differential"/>
</dbReference>
<dbReference type="InterPro" id="IPR005532">
    <property type="entry name" value="SUMF_dom"/>
</dbReference>
<name>F6QZU1_MOUSE</name>
<evidence type="ECO:0000256" key="2">
    <source>
        <dbReference type="ARBA" id="ARBA00005310"/>
    </source>
</evidence>
<dbReference type="InterPro" id="IPR051043">
    <property type="entry name" value="Sulfatase_Mod_Factor_Kinase"/>
</dbReference>
<dbReference type="MGI" id="MGI:1889844">
    <property type="gene designation" value="Sumf1"/>
</dbReference>
<reference evidence="4 6" key="1">
    <citation type="journal article" date="2009" name="PLoS Biol.">
        <title>Lineage-specific biology revealed by a finished genome assembly of the mouse.</title>
        <authorList>
            <consortium name="Mouse Genome Sequencing Consortium"/>
            <person name="Church D.M."/>
            <person name="Goodstadt L."/>
            <person name="Hillier L.W."/>
            <person name="Zody M.C."/>
            <person name="Goldstein S."/>
            <person name="She X."/>
            <person name="Bult C.J."/>
            <person name="Agarwala R."/>
            <person name="Cherry J.L."/>
            <person name="DiCuccio M."/>
            <person name="Hlavina W."/>
            <person name="Kapustin Y."/>
            <person name="Meric P."/>
            <person name="Maglott D."/>
            <person name="Birtle Z."/>
            <person name="Marques A.C."/>
            <person name="Graves T."/>
            <person name="Zhou S."/>
            <person name="Teague B."/>
            <person name="Potamousis K."/>
            <person name="Churas C."/>
            <person name="Place M."/>
            <person name="Herschleb J."/>
            <person name="Runnheim R."/>
            <person name="Forrest D."/>
            <person name="Amos-Landgraf J."/>
            <person name="Schwartz D.C."/>
            <person name="Cheng Z."/>
            <person name="Lindblad-Toh K."/>
            <person name="Eichler E.E."/>
            <person name="Ponting C.P."/>
        </authorList>
    </citation>
    <scope>NUCLEOTIDE SEQUENCE [LARGE SCALE GENOMIC DNA]</scope>
    <source>
        <strain evidence="4 6">C57BL/6J</strain>
    </source>
</reference>
<dbReference type="Gene3D" id="3.90.1580.10">
    <property type="entry name" value="paralog of FGE (formylglycine-generating enzyme)"/>
    <property type="match status" value="1"/>
</dbReference>
<dbReference type="SMR" id="F6QZU1"/>
<evidence type="ECO:0000259" key="3">
    <source>
        <dbReference type="Pfam" id="PF03781"/>
    </source>
</evidence>
<dbReference type="Bgee" id="ENSMUSG00000030101">
    <property type="expression patterns" value="Expressed in ascending aorta and 254 other cell types or tissues"/>
</dbReference>
<dbReference type="Antibodypedia" id="44604">
    <property type="antibodies" value="196 antibodies from 29 providers"/>
</dbReference>
<evidence type="ECO:0000313" key="6">
    <source>
        <dbReference type="Proteomes" id="UP000000589"/>
    </source>
</evidence>
<dbReference type="Pfam" id="PF03781">
    <property type="entry name" value="FGE-sulfatase"/>
    <property type="match status" value="1"/>
</dbReference>
<dbReference type="GO" id="GO:0005788">
    <property type="term" value="C:endoplasmic reticulum lumen"/>
    <property type="evidence" value="ECO:0007669"/>
    <property type="project" value="UniProtKB-SubCell"/>
</dbReference>
<reference evidence="4 6" key="2">
    <citation type="journal article" date="2011" name="PLoS Biol.">
        <title>Modernizing reference genome assemblies.</title>
        <authorList>
            <person name="Church D.M."/>
            <person name="Schneider V.A."/>
            <person name="Graves T."/>
            <person name="Auger K."/>
            <person name="Cunningham F."/>
            <person name="Bouk N."/>
            <person name="Chen H.C."/>
            <person name="Agarwala R."/>
            <person name="McLaren W.M."/>
            <person name="Ritchie G.R."/>
            <person name="Albracht D."/>
            <person name="Kremitzki M."/>
            <person name="Rock S."/>
            <person name="Kotkiewicz H."/>
            <person name="Kremitzki C."/>
            <person name="Wollam A."/>
            <person name="Trani L."/>
            <person name="Fulton L."/>
            <person name="Fulton R."/>
            <person name="Matthews L."/>
            <person name="Whitehead S."/>
            <person name="Chow W."/>
            <person name="Torrance J."/>
            <person name="Dunn M."/>
            <person name="Harden G."/>
            <person name="Threadgold G."/>
            <person name="Wood J."/>
            <person name="Collins J."/>
            <person name="Heath P."/>
            <person name="Griffiths G."/>
            <person name="Pelan S."/>
            <person name="Grafham D."/>
            <person name="Eichler E.E."/>
            <person name="Weinstock G."/>
            <person name="Mardis E.R."/>
            <person name="Wilson R.K."/>
            <person name="Howe K."/>
            <person name="Flicek P."/>
            <person name="Hubbard T."/>
        </authorList>
    </citation>
    <scope>NUCLEOTIDE SEQUENCE [LARGE SCALE GENOMIC DNA]</scope>
    <source>
        <strain evidence="4 6">C57BL/6J</strain>
    </source>
</reference>
<dbReference type="InterPro" id="IPR042095">
    <property type="entry name" value="SUMF_sf"/>
</dbReference>
<organism evidence="4 6">
    <name type="scientific">Mus musculus</name>
    <name type="common">Mouse</name>
    <dbReference type="NCBI Taxonomy" id="10090"/>
    <lineage>
        <taxon>Eukaryota</taxon>
        <taxon>Metazoa</taxon>
        <taxon>Chordata</taxon>
        <taxon>Craniata</taxon>
        <taxon>Vertebrata</taxon>
        <taxon>Euteleostomi</taxon>
        <taxon>Mammalia</taxon>
        <taxon>Eutheria</taxon>
        <taxon>Euarchontoglires</taxon>
        <taxon>Glires</taxon>
        <taxon>Rodentia</taxon>
        <taxon>Myomorpha</taxon>
        <taxon>Muroidea</taxon>
        <taxon>Muridae</taxon>
        <taxon>Murinae</taxon>
        <taxon>Mus</taxon>
        <taxon>Mus</taxon>
    </lineage>
</organism>
<gene>
    <name evidence="4 5" type="primary">Sumf1</name>
</gene>
<sequence>FPPNGYGLYNIVGNVWEWTSDWWTVHHSVEETFNPKGPTSGKDRVKKGGSYMCHKVSPTLSSCSCGSQTHCNILPQMRKSGPGDRKRRNGCELRPVEQISCCLLHCRETSSCWPVKQVGPSASSMLKSRTTPLISNVCLFLSSLLRFKLKL</sequence>
<comment type="similarity">
    <text evidence="2">Belongs to the sulfatase-modifying factor family.</text>
</comment>
<dbReference type="AlphaFoldDB" id="F6QZU1"/>
<dbReference type="PANTHER" id="PTHR23150">
    <property type="entry name" value="SULFATASE MODIFYING FACTOR 1, 2"/>
    <property type="match status" value="1"/>
</dbReference>
<reference evidence="4" key="3">
    <citation type="submission" date="2025-08" db="UniProtKB">
        <authorList>
            <consortium name="Ensembl"/>
        </authorList>
    </citation>
    <scope>IDENTIFICATION</scope>
    <source>
        <strain evidence="4">C57BL/6J</strain>
    </source>
</reference>
<accession>F6QZU1</accession>
<evidence type="ECO:0000313" key="5">
    <source>
        <dbReference type="MGI" id="MGI:1889844"/>
    </source>
</evidence>
<dbReference type="GeneTree" id="ENSGT00390000008983"/>
<dbReference type="InterPro" id="IPR016187">
    <property type="entry name" value="CTDL_fold"/>
</dbReference>
<dbReference type="SUPFAM" id="SSF56436">
    <property type="entry name" value="C-type lectin-like"/>
    <property type="match status" value="1"/>
</dbReference>
<keyword evidence="6" id="KW-1185">Reference proteome</keyword>
<evidence type="ECO:0000313" key="4">
    <source>
        <dbReference type="Ensembl" id="ENSMUSP00000130061.2"/>
    </source>
</evidence>
<dbReference type="VEuPathDB" id="HostDB:ENSMUSG00000030101"/>
<protein>
    <submittedName>
        <fullName evidence="4">Sulfatase modifying factor 1</fullName>
    </submittedName>
</protein>
<dbReference type="AGR" id="MGI:1889844"/>
<proteinExistence type="inferred from homology"/>